<comment type="catalytic activity">
    <reaction evidence="12">
        <text>L-seryl-[protein] + ATP = O-phospho-L-seryl-[protein] + ADP + H(+)</text>
        <dbReference type="Rhea" id="RHEA:17989"/>
        <dbReference type="Rhea" id="RHEA-COMP:9863"/>
        <dbReference type="Rhea" id="RHEA-COMP:11604"/>
        <dbReference type="ChEBI" id="CHEBI:15378"/>
        <dbReference type="ChEBI" id="CHEBI:29999"/>
        <dbReference type="ChEBI" id="CHEBI:30616"/>
        <dbReference type="ChEBI" id="CHEBI:83421"/>
        <dbReference type="ChEBI" id="CHEBI:456216"/>
        <dbReference type="EC" id="2.7.11.1"/>
    </reaction>
</comment>
<evidence type="ECO:0000256" key="6">
    <source>
        <dbReference type="ARBA" id="ARBA00022723"/>
    </source>
</evidence>
<comment type="similarity">
    <text evidence="2">Belongs to the protein kinase superfamily. RIO-type Ser/Thr kinase family.</text>
</comment>
<dbReference type="Gene3D" id="1.10.10.10">
    <property type="entry name" value="Winged helix-like DNA-binding domain superfamily/Winged helix DNA-binding domain"/>
    <property type="match status" value="1"/>
</dbReference>
<feature type="compositionally biased region" description="Acidic residues" evidence="13">
    <location>
        <begin position="584"/>
        <end position="601"/>
    </location>
</feature>
<protein>
    <recommendedName>
        <fullName evidence="3">non-specific serine/threonine protein kinase</fullName>
        <ecNumber evidence="3">2.7.11.1</ecNumber>
    </recommendedName>
</protein>
<keyword evidence="4 15" id="KW-0723">Serine/threonine-protein kinase</keyword>
<dbReference type="EC" id="2.7.11.1" evidence="3"/>
<keyword evidence="16" id="KW-1185">Reference proteome</keyword>
<dbReference type="Pfam" id="PF01163">
    <property type="entry name" value="RIO1"/>
    <property type="match status" value="1"/>
</dbReference>
<keyword evidence="5" id="KW-0808">Transferase</keyword>
<feature type="region of interest" description="Disordered" evidence="13">
    <location>
        <begin position="584"/>
        <end position="617"/>
    </location>
</feature>
<evidence type="ECO:0000313" key="16">
    <source>
        <dbReference type="Proteomes" id="UP000831156"/>
    </source>
</evidence>
<organism evidence="15 16">
    <name type="scientific">Plasmodium gaboni</name>
    <dbReference type="NCBI Taxonomy" id="647221"/>
    <lineage>
        <taxon>Eukaryota</taxon>
        <taxon>Sar</taxon>
        <taxon>Alveolata</taxon>
        <taxon>Apicomplexa</taxon>
        <taxon>Aconoidasida</taxon>
        <taxon>Haemosporida</taxon>
        <taxon>Plasmodiidae</taxon>
        <taxon>Plasmodium</taxon>
        <taxon>Plasmodium (Laverania)</taxon>
    </lineage>
</organism>
<dbReference type="InterPro" id="IPR036388">
    <property type="entry name" value="WH-like_DNA-bd_sf"/>
</dbReference>
<dbReference type="GO" id="GO:0004674">
    <property type="term" value="F:protein serine/threonine kinase activity"/>
    <property type="evidence" value="ECO:0007669"/>
    <property type="project" value="UniProtKB-KW"/>
</dbReference>
<dbReference type="InterPro" id="IPR030484">
    <property type="entry name" value="Rio2"/>
</dbReference>
<gene>
    <name evidence="15" type="ORF">PGABG01_0417900</name>
</gene>
<dbReference type="InterPro" id="IPR000687">
    <property type="entry name" value="RIO_kinase"/>
</dbReference>
<keyword evidence="6" id="KW-0479">Metal-binding</keyword>
<evidence type="ECO:0000313" key="15">
    <source>
        <dbReference type="EMBL" id="SOV11390.1"/>
    </source>
</evidence>
<keyword evidence="10" id="KW-0460">Magnesium</keyword>
<dbReference type="CDD" id="cd05144">
    <property type="entry name" value="RIO2_C"/>
    <property type="match status" value="1"/>
</dbReference>
<evidence type="ECO:0000256" key="12">
    <source>
        <dbReference type="ARBA" id="ARBA00048679"/>
    </source>
</evidence>
<dbReference type="Gene3D" id="3.30.200.20">
    <property type="entry name" value="Phosphorylase Kinase, domain 1"/>
    <property type="match status" value="1"/>
</dbReference>
<keyword evidence="7" id="KW-0547">Nucleotide-binding</keyword>
<dbReference type="InterPro" id="IPR011009">
    <property type="entry name" value="Kinase-like_dom_sf"/>
</dbReference>
<evidence type="ECO:0000256" key="2">
    <source>
        <dbReference type="ARBA" id="ARBA00009196"/>
    </source>
</evidence>
<dbReference type="Gene3D" id="1.10.510.10">
    <property type="entry name" value="Transferase(Phosphotransferase) domain 1"/>
    <property type="match status" value="1"/>
</dbReference>
<evidence type="ECO:0000256" key="7">
    <source>
        <dbReference type="ARBA" id="ARBA00022741"/>
    </source>
</evidence>
<dbReference type="Proteomes" id="UP000831156">
    <property type="component" value="Chromosome 4"/>
</dbReference>
<evidence type="ECO:0000256" key="13">
    <source>
        <dbReference type="SAM" id="MobiDB-lite"/>
    </source>
</evidence>
<keyword evidence="8 15" id="KW-0418">Kinase</keyword>
<dbReference type="InterPro" id="IPR018934">
    <property type="entry name" value="RIO_dom"/>
</dbReference>
<dbReference type="PANTHER" id="PTHR45852:SF1">
    <property type="entry name" value="SERINE_THREONINE-PROTEIN KINASE RIO2"/>
    <property type="match status" value="1"/>
</dbReference>
<evidence type="ECO:0000256" key="9">
    <source>
        <dbReference type="ARBA" id="ARBA00022840"/>
    </source>
</evidence>
<evidence type="ECO:0000256" key="4">
    <source>
        <dbReference type="ARBA" id="ARBA00022527"/>
    </source>
</evidence>
<dbReference type="Pfam" id="PF09202">
    <property type="entry name" value="Rio2_N"/>
    <property type="match status" value="1"/>
</dbReference>
<comment type="catalytic activity">
    <reaction evidence="11">
        <text>L-threonyl-[protein] + ATP = O-phospho-L-threonyl-[protein] + ADP + H(+)</text>
        <dbReference type="Rhea" id="RHEA:46608"/>
        <dbReference type="Rhea" id="RHEA-COMP:11060"/>
        <dbReference type="Rhea" id="RHEA-COMP:11605"/>
        <dbReference type="ChEBI" id="CHEBI:15378"/>
        <dbReference type="ChEBI" id="CHEBI:30013"/>
        <dbReference type="ChEBI" id="CHEBI:30616"/>
        <dbReference type="ChEBI" id="CHEBI:61977"/>
        <dbReference type="ChEBI" id="CHEBI:456216"/>
        <dbReference type="EC" id="2.7.11.1"/>
    </reaction>
</comment>
<feature type="compositionally biased region" description="Basic and acidic residues" evidence="13">
    <location>
        <begin position="418"/>
        <end position="432"/>
    </location>
</feature>
<feature type="domain" description="RIO kinase" evidence="14">
    <location>
        <begin position="64"/>
        <end position="289"/>
    </location>
</feature>
<sequence length="672" mass="78978">MKLDISCFSFLSRNEYRVLTAIEMGMRNHEYLSVSLISSIANLRKEGIVSVLKKLLKNKLISHQNKKYDGYKLTYLGYDFLALRTFLKRGILKSIGNQIGVGKESDIYICKDVNDNLLCLKIHRLGRISFRTIKNNRDYYGKKCFRNWLYLSRIAATKEYAYLKALYENKFPVPKPHDINRHMIIMSYINGYPLSHVKLNNPYKVIDILFNILVKFAKSDIIHGDYNEFNILIDDDENVTIIDFPQIVSLGHANAKMYFERDIKCVINHFFKKYKIKIEEYPLYEDVVLLNKDKLNIDQNDVTNQDDNLLLEVLQNDKLNYSSDATNNLDEPHEQHIDASLEKEETLDEYNESTHMFELHMCMDNQNKYDKDDIKMNRGNINDNCDSGGGNMKNEEETNGGSVIYEKREDTNGGTSIFEKEGDKRNDSILFEKEGDKRKDGILFEKEGDKRNDSILFEKGGDKRKDGILFEKQGDKRNDSILFEKQGDKRNDSILFEKEGDKRKDGILFEKEGDKRNDSILFEKEEDTFEHNIMDNNYEEKKKRQKEEYIKKMESISIIQSDNNNNNNNNRRYDKCGDNSLSCDEIESDNSSEMNNNDDTDFSSSSSDENSLDHETKKLSDTWKPHLRKYTKEYVKNKLKYMYRKKKSKEKFKENLKTKNKKKVMEKIKNYL</sequence>
<name>A0ABY1UI86_9APIC</name>
<evidence type="ECO:0000256" key="3">
    <source>
        <dbReference type="ARBA" id="ARBA00012513"/>
    </source>
</evidence>
<evidence type="ECO:0000256" key="5">
    <source>
        <dbReference type="ARBA" id="ARBA00022679"/>
    </source>
</evidence>
<evidence type="ECO:0000256" key="10">
    <source>
        <dbReference type="ARBA" id="ARBA00022842"/>
    </source>
</evidence>
<evidence type="ECO:0000256" key="11">
    <source>
        <dbReference type="ARBA" id="ARBA00047899"/>
    </source>
</evidence>
<evidence type="ECO:0000259" key="14">
    <source>
        <dbReference type="SMART" id="SM00090"/>
    </source>
</evidence>
<dbReference type="EMBL" id="LT969427">
    <property type="protein sequence ID" value="SOV11390.1"/>
    <property type="molecule type" value="Genomic_DNA"/>
</dbReference>
<dbReference type="SUPFAM" id="SSF56112">
    <property type="entry name" value="Protein kinase-like (PK-like)"/>
    <property type="match status" value="1"/>
</dbReference>
<dbReference type="InterPro" id="IPR015285">
    <property type="entry name" value="RIO2_wHTH_N"/>
</dbReference>
<evidence type="ECO:0000256" key="8">
    <source>
        <dbReference type="ARBA" id="ARBA00022777"/>
    </source>
</evidence>
<accession>A0ABY1UI86</accession>
<proteinExistence type="inferred from homology"/>
<keyword evidence="9" id="KW-0067">ATP-binding</keyword>
<comment type="cofactor">
    <cofactor evidence="1">
        <name>Mg(2+)</name>
        <dbReference type="ChEBI" id="CHEBI:18420"/>
    </cofactor>
</comment>
<dbReference type="SMART" id="SM00090">
    <property type="entry name" value="RIO"/>
    <property type="match status" value="1"/>
</dbReference>
<evidence type="ECO:0000256" key="1">
    <source>
        <dbReference type="ARBA" id="ARBA00001946"/>
    </source>
</evidence>
<dbReference type="PANTHER" id="PTHR45852">
    <property type="entry name" value="SER/THR-PROTEIN KINASE RIO2"/>
    <property type="match status" value="1"/>
</dbReference>
<dbReference type="InterPro" id="IPR036390">
    <property type="entry name" value="WH_DNA-bd_sf"/>
</dbReference>
<reference evidence="15" key="1">
    <citation type="submission" date="2016-09" db="EMBL/GenBank/DDBJ databases">
        <authorList>
            <consortium name="Pathogen Informatics"/>
            <person name="Sun Q."/>
            <person name="Inoue M."/>
        </authorList>
    </citation>
    <scope>NUCLEOTIDE SEQUENCE</scope>
</reference>
<dbReference type="SUPFAM" id="SSF46785">
    <property type="entry name" value="Winged helix' DNA-binding domain"/>
    <property type="match status" value="1"/>
</dbReference>
<feature type="region of interest" description="Disordered" evidence="13">
    <location>
        <begin position="384"/>
        <end position="432"/>
    </location>
</feature>